<organism evidence="1 2">
    <name type="scientific">Hymenobacter defluvii</name>
    <dbReference type="NCBI Taxonomy" id="2054411"/>
    <lineage>
        <taxon>Bacteria</taxon>
        <taxon>Pseudomonadati</taxon>
        <taxon>Bacteroidota</taxon>
        <taxon>Cytophagia</taxon>
        <taxon>Cytophagales</taxon>
        <taxon>Hymenobacteraceae</taxon>
        <taxon>Hymenobacter</taxon>
    </lineage>
</organism>
<accession>A0ABS3TAN7</accession>
<keyword evidence="2" id="KW-1185">Reference proteome</keyword>
<reference evidence="1 2" key="1">
    <citation type="submission" date="2021-03" db="EMBL/GenBank/DDBJ databases">
        <authorList>
            <person name="Kim M.K."/>
        </authorList>
    </citation>
    <scope>NUCLEOTIDE SEQUENCE [LARGE SCALE GENOMIC DNA]</scope>
    <source>
        <strain evidence="1 2">BT507</strain>
    </source>
</reference>
<evidence type="ECO:0000313" key="1">
    <source>
        <dbReference type="EMBL" id="MBO3270714.1"/>
    </source>
</evidence>
<dbReference type="EMBL" id="JAGETX010000003">
    <property type="protein sequence ID" value="MBO3270714.1"/>
    <property type="molecule type" value="Genomic_DNA"/>
</dbReference>
<dbReference type="RefSeq" id="WP_185280745.1">
    <property type="nucleotide sequence ID" value="NZ_JAGETX010000003.1"/>
</dbReference>
<proteinExistence type="predicted"/>
<sequence>MERLLVFLHSGIFVAQALVPQLYQTISASLSLMAKKLLLLSLVALSGLSACNKSKCPAYTSTKAANRISSTITASEATTPAVRQ</sequence>
<dbReference type="Proteomes" id="UP000670527">
    <property type="component" value="Unassembled WGS sequence"/>
</dbReference>
<protein>
    <submittedName>
        <fullName evidence="1">Uncharacterized protein</fullName>
    </submittedName>
</protein>
<name>A0ABS3TAN7_9BACT</name>
<comment type="caution">
    <text evidence="1">The sequence shown here is derived from an EMBL/GenBank/DDBJ whole genome shotgun (WGS) entry which is preliminary data.</text>
</comment>
<gene>
    <name evidence="1" type="ORF">J4D97_08645</name>
</gene>
<evidence type="ECO:0000313" key="2">
    <source>
        <dbReference type="Proteomes" id="UP000670527"/>
    </source>
</evidence>